<gene>
    <name evidence="14" type="ORF">OKIOD_LOCUS11310</name>
</gene>
<comment type="catalytic activity">
    <reaction evidence="12">
        <text>N-(9Z-octadecenoyl)-sphing-4-enine + UDP-alpha-D-xylose = beta-D-xylosyl-(1&lt;-&gt;1')-N-(9Z-octadecenoyl)-sphing-4-enine + UDP + H(+)</text>
        <dbReference type="Rhea" id="RHEA:70247"/>
        <dbReference type="ChEBI" id="CHEBI:15378"/>
        <dbReference type="ChEBI" id="CHEBI:57632"/>
        <dbReference type="ChEBI" id="CHEBI:58223"/>
        <dbReference type="ChEBI" id="CHEBI:77996"/>
        <dbReference type="ChEBI" id="CHEBI:189081"/>
    </reaction>
    <physiologicalReaction direction="left-to-right" evidence="12">
        <dbReference type="Rhea" id="RHEA:70248"/>
    </physiologicalReaction>
</comment>
<evidence type="ECO:0000256" key="12">
    <source>
        <dbReference type="ARBA" id="ARBA00048104"/>
    </source>
</evidence>
<keyword evidence="15" id="KW-1185">Reference proteome</keyword>
<name>A0ABN7SRF7_OIKDI</name>
<comment type="subcellular location">
    <subcellularLocation>
        <location evidence="1">Membrane</location>
        <topology evidence="1">Multi-pass membrane protein</topology>
    </subcellularLocation>
</comment>
<dbReference type="Pfam" id="PF13506">
    <property type="entry name" value="Glyco_transf_21"/>
    <property type="match status" value="1"/>
</dbReference>
<accession>A0ABN7SRF7</accession>
<evidence type="ECO:0000256" key="5">
    <source>
        <dbReference type="ARBA" id="ARBA00012699"/>
    </source>
</evidence>
<evidence type="ECO:0000313" key="15">
    <source>
        <dbReference type="Proteomes" id="UP001158576"/>
    </source>
</evidence>
<dbReference type="PANTHER" id="PTHR12726:SF0">
    <property type="entry name" value="CERAMIDE GLUCOSYLTRANSFERASE"/>
    <property type="match status" value="1"/>
</dbReference>
<evidence type="ECO:0000256" key="7">
    <source>
        <dbReference type="ARBA" id="ARBA00022679"/>
    </source>
</evidence>
<evidence type="ECO:0000256" key="11">
    <source>
        <dbReference type="ARBA" id="ARBA00047869"/>
    </source>
</evidence>
<feature type="transmembrane region" description="Helical" evidence="13">
    <location>
        <begin position="343"/>
        <end position="364"/>
    </location>
</feature>
<evidence type="ECO:0000256" key="3">
    <source>
        <dbReference type="ARBA" id="ARBA00004991"/>
    </source>
</evidence>
<organism evidence="14 15">
    <name type="scientific">Oikopleura dioica</name>
    <name type="common">Tunicate</name>
    <dbReference type="NCBI Taxonomy" id="34765"/>
    <lineage>
        <taxon>Eukaryota</taxon>
        <taxon>Metazoa</taxon>
        <taxon>Chordata</taxon>
        <taxon>Tunicata</taxon>
        <taxon>Appendicularia</taxon>
        <taxon>Copelata</taxon>
        <taxon>Oikopleuridae</taxon>
        <taxon>Oikopleura</taxon>
    </lineage>
</organism>
<comment type="similarity">
    <text evidence="4">Belongs to the glycosyltransferase 2 family.</text>
</comment>
<dbReference type="SUPFAM" id="SSF53448">
    <property type="entry name" value="Nucleotide-diphospho-sugar transferases"/>
    <property type="match status" value="1"/>
</dbReference>
<evidence type="ECO:0000256" key="13">
    <source>
        <dbReference type="SAM" id="Phobius"/>
    </source>
</evidence>
<comment type="pathway">
    <text evidence="2">Lipid metabolism; sphingolipid metabolism.</text>
</comment>
<dbReference type="PANTHER" id="PTHR12726">
    <property type="entry name" value="CERAMIDE GLUCOSYLTRANSFERASE"/>
    <property type="match status" value="1"/>
</dbReference>
<dbReference type="EC" id="2.4.1.80" evidence="5"/>
<proteinExistence type="inferred from homology"/>
<keyword evidence="7" id="KW-0808">Transferase</keyword>
<dbReference type="CDD" id="cd02520">
    <property type="entry name" value="Glucosylceramide_synthase"/>
    <property type="match status" value="1"/>
</dbReference>
<evidence type="ECO:0000256" key="2">
    <source>
        <dbReference type="ARBA" id="ARBA00004760"/>
    </source>
</evidence>
<dbReference type="EMBL" id="OU015566">
    <property type="protein sequence ID" value="CAG5105894.1"/>
    <property type="molecule type" value="Genomic_DNA"/>
</dbReference>
<reference evidence="14 15" key="1">
    <citation type="submission" date="2021-04" db="EMBL/GenBank/DDBJ databases">
        <authorList>
            <person name="Bliznina A."/>
        </authorList>
    </citation>
    <scope>NUCLEOTIDE SEQUENCE [LARGE SCALE GENOMIC DNA]</scope>
</reference>
<dbReference type="Proteomes" id="UP001158576">
    <property type="component" value="Chromosome 1"/>
</dbReference>
<keyword evidence="10 13" id="KW-0472">Membrane</keyword>
<comment type="catalytic activity">
    <reaction evidence="11">
        <text>UDP-alpha-D-xylose + an N-acylsphing-4-enine = a beta-D-xylosyl-(1&lt;-&gt;1')-N-acylsphing-4-enine + UDP + H(+)</text>
        <dbReference type="Rhea" id="RHEA:70243"/>
        <dbReference type="ChEBI" id="CHEBI:15378"/>
        <dbReference type="ChEBI" id="CHEBI:52639"/>
        <dbReference type="ChEBI" id="CHEBI:57632"/>
        <dbReference type="ChEBI" id="CHEBI:58223"/>
        <dbReference type="ChEBI" id="CHEBI:189068"/>
    </reaction>
    <physiologicalReaction direction="left-to-right" evidence="11">
        <dbReference type="Rhea" id="RHEA:70244"/>
    </physiologicalReaction>
</comment>
<feature type="transmembrane region" description="Helical" evidence="13">
    <location>
        <begin position="307"/>
        <end position="331"/>
    </location>
</feature>
<dbReference type="InterPro" id="IPR029044">
    <property type="entry name" value="Nucleotide-diphossugar_trans"/>
</dbReference>
<comment type="pathway">
    <text evidence="3">Sphingolipid metabolism.</text>
</comment>
<evidence type="ECO:0000256" key="1">
    <source>
        <dbReference type="ARBA" id="ARBA00004141"/>
    </source>
</evidence>
<dbReference type="InterPro" id="IPR025993">
    <property type="entry name" value="Ceramide_glucosylTrfase"/>
</dbReference>
<protein>
    <recommendedName>
        <fullName evidence="5">ceramide glucosyltransferase</fullName>
        <ecNumber evidence="5">2.4.1.80</ecNumber>
    </recommendedName>
</protein>
<evidence type="ECO:0000313" key="14">
    <source>
        <dbReference type="EMBL" id="CAG5105894.1"/>
    </source>
</evidence>
<evidence type="ECO:0000256" key="9">
    <source>
        <dbReference type="ARBA" id="ARBA00022989"/>
    </source>
</evidence>
<feature type="transmembrane region" description="Helical" evidence="13">
    <location>
        <begin position="27"/>
        <end position="54"/>
    </location>
</feature>
<keyword evidence="6" id="KW-0328">Glycosyltransferase</keyword>
<keyword evidence="8 13" id="KW-0812">Transmembrane</keyword>
<dbReference type="Gene3D" id="3.90.550.10">
    <property type="entry name" value="Spore Coat Polysaccharide Biosynthesis Protein SpsA, Chain A"/>
    <property type="match status" value="1"/>
</dbReference>
<evidence type="ECO:0000256" key="8">
    <source>
        <dbReference type="ARBA" id="ARBA00022692"/>
    </source>
</evidence>
<evidence type="ECO:0000256" key="4">
    <source>
        <dbReference type="ARBA" id="ARBA00006739"/>
    </source>
</evidence>
<keyword evidence="9 13" id="KW-1133">Transmembrane helix</keyword>
<sequence length="428" mass="48571">MESPTEFTSIPASALKNGEDNSSVSDWLVPGLSIVCILFASSLLLIQFFAVCFARYHFHRQKNHKLTKAPGVSILKPLRFTDQEVKYLSDNLESFFTLAYPKYEIIFCVREYDDSSVPIVEKLIKKYPNIPCKLLIGGNDIGINPKINNMQKGYEQAKYEFVWICDAGIRAHPDTLNDMMLRMLESKSVALVHQLPFVDSVQANMGSYLEKIYFGTQHGRIQITAHCLKQVCITGMSNLIRRQALEEACGGLIGLSSYIAEDYFMTIKMHEAGWTFRMSTYPALQNLINPTMRGFFRRMVRWSRLRIKMLPGVTVVEPFSECFVSGLLFSLGVGHFTDSISTIAIFLLYTAWWMTMDLMLVSGLQSCGSRIPLHKFIPLWILRELSTIPILFTALLRPDVTWIGSAKYKIGFGGKAEKINTCQNDDLQ</sequence>
<evidence type="ECO:0000256" key="6">
    <source>
        <dbReference type="ARBA" id="ARBA00022676"/>
    </source>
</evidence>
<evidence type="ECO:0000256" key="10">
    <source>
        <dbReference type="ARBA" id="ARBA00023136"/>
    </source>
</evidence>